<comment type="catalytic activity">
    <reaction evidence="10">
        <text>an acyl-CoA + a 1,2-diacyl-sn-glycerol = a triacyl-sn-glycerol + CoA</text>
        <dbReference type="Rhea" id="RHEA:10868"/>
        <dbReference type="ChEBI" id="CHEBI:17815"/>
        <dbReference type="ChEBI" id="CHEBI:57287"/>
        <dbReference type="ChEBI" id="CHEBI:58342"/>
        <dbReference type="ChEBI" id="CHEBI:64615"/>
        <dbReference type="EC" id="2.3.1.20"/>
    </reaction>
</comment>
<comment type="similarity">
    <text evidence="3">Belongs to the long-chain O-acyltransferase family.</text>
</comment>
<dbReference type="InterPro" id="IPR009721">
    <property type="entry name" value="O-acyltransferase_WSD1_C"/>
</dbReference>
<evidence type="ECO:0000259" key="12">
    <source>
        <dbReference type="Pfam" id="PF03007"/>
    </source>
</evidence>
<dbReference type="InterPro" id="IPR045034">
    <property type="entry name" value="O-acyltransferase_WSD1-like"/>
</dbReference>
<evidence type="ECO:0000256" key="1">
    <source>
        <dbReference type="ARBA" id="ARBA00004771"/>
    </source>
</evidence>
<comment type="pathway">
    <text evidence="2">Lipid metabolism.</text>
</comment>
<evidence type="ECO:0000256" key="4">
    <source>
        <dbReference type="ARBA" id="ARBA00013244"/>
    </source>
</evidence>
<feature type="compositionally biased region" description="Low complexity" evidence="11">
    <location>
        <begin position="492"/>
        <end position="502"/>
    </location>
</feature>
<dbReference type="GO" id="GO:0001666">
    <property type="term" value="P:response to hypoxia"/>
    <property type="evidence" value="ECO:0007669"/>
    <property type="project" value="TreeGrafter"/>
</dbReference>
<gene>
    <name evidence="14" type="ORF">CEG18_16765</name>
</gene>
<evidence type="ECO:0000256" key="10">
    <source>
        <dbReference type="ARBA" id="ARBA00048109"/>
    </source>
</evidence>
<feature type="domain" description="O-acyltransferase WSD1 C-terminal" evidence="13">
    <location>
        <begin position="314"/>
        <end position="462"/>
    </location>
</feature>
<dbReference type="EMBL" id="NJBA01000005">
    <property type="protein sequence ID" value="OWP50086.1"/>
    <property type="molecule type" value="Genomic_DNA"/>
</dbReference>
<evidence type="ECO:0000256" key="7">
    <source>
        <dbReference type="ARBA" id="ARBA00022798"/>
    </source>
</evidence>
<evidence type="ECO:0000256" key="6">
    <source>
        <dbReference type="ARBA" id="ARBA00022679"/>
    </source>
</evidence>
<evidence type="ECO:0000259" key="13">
    <source>
        <dbReference type="Pfam" id="PF06974"/>
    </source>
</evidence>
<protein>
    <recommendedName>
        <fullName evidence="4">diacylglycerol O-acyltransferase</fullName>
        <ecNumber evidence="4">2.3.1.20</ecNumber>
    </recommendedName>
</protein>
<evidence type="ECO:0000256" key="9">
    <source>
        <dbReference type="ARBA" id="ARBA00023315"/>
    </source>
</evidence>
<dbReference type="GO" id="GO:0019432">
    <property type="term" value="P:triglyceride biosynthetic process"/>
    <property type="evidence" value="ECO:0007669"/>
    <property type="project" value="UniProtKB-UniPathway"/>
</dbReference>
<evidence type="ECO:0000256" key="5">
    <source>
        <dbReference type="ARBA" id="ARBA00022516"/>
    </source>
</evidence>
<sequence>MKQLTPLDAQFFYSDAPHQPMVIGSLWICDQRTAPGGLVRHKDIIRYFSSRLSSTSLFRRRLQHAPLRLDDPYWVEDKSFDLEYHIRHVGLPQPGDWRQLSIFTARAMSRTLDMERAPWELTIIEGLDKVEGVPPGSFALLLRFHHSYIDGKAGIEINNLLMTDQPEFDEDTYRQPFNEQMPSAAQMWARTVPRLATQPLRSLRAGLKASSAGWQLMSRMRGEDRPSQPRAPVTLFNTQISPHRTFGGLSWASADLKQMRRLVEGATLNDVILTLIGGGLRRYLLRREALPESQSLVALCPVAIAPEQRQRQTGNLLSGMLIGIGSDIEDPVERLRVISERTRSGTGLAREVVHELIVSMGELVPAPMRMLSGWMKNQLRYVGNHPLCNTLVTNIPGPTGPSRHKYFAGAEVLALYPIPPVADGLALCHGITSLHGQFVLGVICDRDLLPDMDVYIQCLQQSTAQCLALASRPEAPPVTEMRTAKSRKRDASLPPGGASSSSINGAQPTP</sequence>
<dbReference type="RefSeq" id="WP_088418946.1">
    <property type="nucleotide sequence ID" value="NZ_NJBA01000005.1"/>
</dbReference>
<dbReference type="EC" id="2.3.1.20" evidence="4"/>
<keyword evidence="8" id="KW-0443">Lipid metabolism</keyword>
<evidence type="ECO:0000256" key="11">
    <source>
        <dbReference type="SAM" id="MobiDB-lite"/>
    </source>
</evidence>
<dbReference type="Pfam" id="PF06974">
    <property type="entry name" value="WS_DGAT_C"/>
    <property type="match status" value="1"/>
</dbReference>
<dbReference type="AlphaFoldDB" id="A0A246F8Y3"/>
<evidence type="ECO:0000256" key="3">
    <source>
        <dbReference type="ARBA" id="ARBA00009587"/>
    </source>
</evidence>
<dbReference type="Proteomes" id="UP000198145">
    <property type="component" value="Unassembled WGS sequence"/>
</dbReference>
<dbReference type="UniPathway" id="UPA00282"/>
<dbReference type="PANTHER" id="PTHR31650:SF1">
    <property type="entry name" value="WAX ESTER SYNTHASE_DIACYLGLYCEROL ACYLTRANSFERASE 4-RELATED"/>
    <property type="match status" value="1"/>
</dbReference>
<feature type="region of interest" description="Disordered" evidence="11">
    <location>
        <begin position="471"/>
        <end position="510"/>
    </location>
</feature>
<comment type="pathway">
    <text evidence="1">Glycerolipid metabolism; triacylglycerol biosynthesis.</text>
</comment>
<reference evidence="14 15" key="1">
    <citation type="submission" date="2017-06" db="EMBL/GenBank/DDBJ databases">
        <title>Draft genome of Pseudomonas nitroreducens DF05.</title>
        <authorList>
            <person name="Iyer R."/>
        </authorList>
    </citation>
    <scope>NUCLEOTIDE SEQUENCE [LARGE SCALE GENOMIC DNA]</scope>
    <source>
        <strain evidence="14 15">DF05</strain>
    </source>
</reference>
<organism evidence="14 15">
    <name type="scientific">Pseudomonas nitroreducens</name>
    <dbReference type="NCBI Taxonomy" id="46680"/>
    <lineage>
        <taxon>Bacteria</taxon>
        <taxon>Pseudomonadati</taxon>
        <taxon>Pseudomonadota</taxon>
        <taxon>Gammaproteobacteria</taxon>
        <taxon>Pseudomonadales</taxon>
        <taxon>Pseudomonadaceae</taxon>
        <taxon>Pseudomonas</taxon>
    </lineage>
</organism>
<dbReference type="NCBIfam" id="TIGR02946">
    <property type="entry name" value="acyl_WS_DGAT"/>
    <property type="match status" value="1"/>
</dbReference>
<dbReference type="Pfam" id="PF03007">
    <property type="entry name" value="WS_DGAT_cat"/>
    <property type="match status" value="1"/>
</dbReference>
<dbReference type="GO" id="GO:0051701">
    <property type="term" value="P:biological process involved in interaction with host"/>
    <property type="evidence" value="ECO:0007669"/>
    <property type="project" value="TreeGrafter"/>
</dbReference>
<keyword evidence="6" id="KW-0808">Transferase</keyword>
<evidence type="ECO:0000313" key="14">
    <source>
        <dbReference type="EMBL" id="OWP50086.1"/>
    </source>
</evidence>
<name>A0A246F8Y3_PSENT</name>
<feature type="domain" description="O-acyltransferase WSD1-like N-terminal" evidence="12">
    <location>
        <begin position="4"/>
        <end position="272"/>
    </location>
</feature>
<evidence type="ECO:0000313" key="15">
    <source>
        <dbReference type="Proteomes" id="UP000198145"/>
    </source>
</evidence>
<evidence type="ECO:0000256" key="8">
    <source>
        <dbReference type="ARBA" id="ARBA00023098"/>
    </source>
</evidence>
<proteinExistence type="inferred from homology"/>
<comment type="caution">
    <text evidence="14">The sequence shown here is derived from an EMBL/GenBank/DDBJ whole genome shotgun (WGS) entry which is preliminary data.</text>
</comment>
<dbReference type="GO" id="GO:0005886">
    <property type="term" value="C:plasma membrane"/>
    <property type="evidence" value="ECO:0007669"/>
    <property type="project" value="TreeGrafter"/>
</dbReference>
<dbReference type="GO" id="GO:0071731">
    <property type="term" value="P:response to nitric oxide"/>
    <property type="evidence" value="ECO:0007669"/>
    <property type="project" value="TreeGrafter"/>
</dbReference>
<evidence type="ECO:0000256" key="2">
    <source>
        <dbReference type="ARBA" id="ARBA00005189"/>
    </source>
</evidence>
<keyword evidence="7" id="KW-0319">Glycerol metabolism</keyword>
<accession>A0A246F8Y3</accession>
<keyword evidence="5" id="KW-0444">Lipid biosynthesis</keyword>
<dbReference type="GO" id="GO:0004144">
    <property type="term" value="F:diacylglycerol O-acyltransferase activity"/>
    <property type="evidence" value="ECO:0007669"/>
    <property type="project" value="UniProtKB-EC"/>
</dbReference>
<keyword evidence="9" id="KW-0012">Acyltransferase</keyword>
<dbReference type="PANTHER" id="PTHR31650">
    <property type="entry name" value="O-ACYLTRANSFERASE (WSD1-LIKE) FAMILY PROTEIN"/>
    <property type="match status" value="1"/>
</dbReference>
<dbReference type="GO" id="GO:0006071">
    <property type="term" value="P:glycerol metabolic process"/>
    <property type="evidence" value="ECO:0007669"/>
    <property type="project" value="UniProtKB-KW"/>
</dbReference>
<dbReference type="InterPro" id="IPR004255">
    <property type="entry name" value="O-acyltransferase_WSD1_N"/>
</dbReference>
<dbReference type="InterPro" id="IPR014292">
    <property type="entry name" value="Acyl_transf_WS/DGAT"/>
</dbReference>